<dbReference type="EMBL" id="DTBZ01000076">
    <property type="protein sequence ID" value="HGQ18074.1"/>
    <property type="molecule type" value="Genomic_DNA"/>
</dbReference>
<dbReference type="InterPro" id="IPR011059">
    <property type="entry name" value="Metal-dep_hydrolase_composite"/>
</dbReference>
<dbReference type="SUPFAM" id="SSF51338">
    <property type="entry name" value="Composite domain of metallo-dependent hydrolases"/>
    <property type="match status" value="1"/>
</dbReference>
<protein>
    <recommendedName>
        <fullName evidence="3">Amidohydrolase-related domain-containing protein</fullName>
    </recommendedName>
</protein>
<gene>
    <name evidence="1" type="ORF">ENT87_04590</name>
    <name evidence="2" type="ORF">ENU30_03745</name>
</gene>
<dbReference type="EMBL" id="DTAI01000130">
    <property type="protein sequence ID" value="HGN36807.1"/>
    <property type="molecule type" value="Genomic_DNA"/>
</dbReference>
<accession>A0A7J3JQY5</accession>
<dbReference type="Gene3D" id="3.20.20.140">
    <property type="entry name" value="Metal-dependent hydrolases"/>
    <property type="match status" value="1"/>
</dbReference>
<name>A0A7J3JQY5_9CREN</name>
<dbReference type="GO" id="GO:0016810">
    <property type="term" value="F:hydrolase activity, acting on carbon-nitrogen (but not peptide) bonds"/>
    <property type="evidence" value="ECO:0007669"/>
    <property type="project" value="InterPro"/>
</dbReference>
<evidence type="ECO:0008006" key="3">
    <source>
        <dbReference type="Google" id="ProtNLM"/>
    </source>
</evidence>
<proteinExistence type="predicted"/>
<comment type="caution">
    <text evidence="2">The sequence shown here is derived from an EMBL/GenBank/DDBJ whole genome shotgun (WGS) entry which is preliminary data.</text>
</comment>
<evidence type="ECO:0000313" key="2">
    <source>
        <dbReference type="EMBL" id="HGQ18074.1"/>
    </source>
</evidence>
<sequence>MKILIKDSSILTMDSKRLFIDRGYVYIDRDRIVAVGEGEPQPEFEFADYIINDRFTVLLPGFTVGLGDIISYLFRFIENPMDTRGIIDTLSKGDLNALIEVALTSLVANGATSIITLLHNTDPKILSAIVSAASSNWIRTRIVLLDSSIDLDSIENDIRNALKSSRDPEAVSRNIISFGLYIKNESVIKKIASIINSTTISIYVDSAIQQTLYDTFPDFENKHVIVVNPTTAYTKCIFSEIELWKYNCGISPYNPILLNPKRLLQRLYHIINDEEKSIAILSSLNPANHGMGSGVIKENTLADVIILDFSEPPYGPIPMTRRAIASEMINASFLVKTVIIGGEIVLDNGVLLTIGRESIVRVQNLLKEFESTI</sequence>
<evidence type="ECO:0000313" key="1">
    <source>
        <dbReference type="EMBL" id="HGN36807.1"/>
    </source>
</evidence>
<dbReference type="Gene3D" id="2.30.40.10">
    <property type="entry name" value="Urease, subunit C, domain 1"/>
    <property type="match status" value="1"/>
</dbReference>
<dbReference type="AlphaFoldDB" id="A0A7J3JQY5"/>
<organism evidence="2">
    <name type="scientific">Ignisphaera aggregans</name>
    <dbReference type="NCBI Taxonomy" id="334771"/>
    <lineage>
        <taxon>Archaea</taxon>
        <taxon>Thermoproteota</taxon>
        <taxon>Thermoprotei</taxon>
        <taxon>Desulfurococcales</taxon>
        <taxon>Desulfurococcaceae</taxon>
        <taxon>Ignisphaera</taxon>
    </lineage>
</organism>
<reference evidence="2" key="1">
    <citation type="journal article" date="2020" name="mSystems">
        <title>Genome- and Community-Level Interaction Insights into Carbon Utilization and Element Cycling Functions of Hydrothermarchaeota in Hydrothermal Sediment.</title>
        <authorList>
            <person name="Zhou Z."/>
            <person name="Liu Y."/>
            <person name="Xu W."/>
            <person name="Pan J."/>
            <person name="Luo Z.H."/>
            <person name="Li M."/>
        </authorList>
    </citation>
    <scope>NUCLEOTIDE SEQUENCE [LARGE SCALE GENOMIC DNA]</scope>
    <source>
        <strain evidence="1">SpSt-618</strain>
        <strain evidence="2">SpSt-657</strain>
    </source>
</reference>